<keyword evidence="10" id="KW-0677">Repeat</keyword>
<organism evidence="21 22">
    <name type="scientific">Olea europaea subsp. europaea</name>
    <dbReference type="NCBI Taxonomy" id="158383"/>
    <lineage>
        <taxon>Eukaryota</taxon>
        <taxon>Viridiplantae</taxon>
        <taxon>Streptophyta</taxon>
        <taxon>Embryophyta</taxon>
        <taxon>Tracheophyta</taxon>
        <taxon>Spermatophyta</taxon>
        <taxon>Magnoliopsida</taxon>
        <taxon>eudicotyledons</taxon>
        <taxon>Gunneridae</taxon>
        <taxon>Pentapetalae</taxon>
        <taxon>asterids</taxon>
        <taxon>lamiids</taxon>
        <taxon>Lamiales</taxon>
        <taxon>Oleaceae</taxon>
        <taxon>Oleeae</taxon>
        <taxon>Olea</taxon>
    </lineage>
</organism>
<evidence type="ECO:0000256" key="4">
    <source>
        <dbReference type="ARBA" id="ARBA00022527"/>
    </source>
</evidence>
<feature type="domain" description="Protein kinase" evidence="20">
    <location>
        <begin position="1"/>
        <end position="228"/>
    </location>
</feature>
<evidence type="ECO:0000313" key="22">
    <source>
        <dbReference type="Proteomes" id="UP000594638"/>
    </source>
</evidence>
<evidence type="ECO:0000256" key="7">
    <source>
        <dbReference type="ARBA" id="ARBA00022679"/>
    </source>
</evidence>
<evidence type="ECO:0000259" key="20">
    <source>
        <dbReference type="PROSITE" id="PS50011"/>
    </source>
</evidence>
<evidence type="ECO:0000313" key="21">
    <source>
        <dbReference type="EMBL" id="CAA2972522.1"/>
    </source>
</evidence>
<keyword evidence="8" id="KW-0812">Transmembrane</keyword>
<evidence type="ECO:0000256" key="5">
    <source>
        <dbReference type="ARBA" id="ARBA00022553"/>
    </source>
</evidence>
<evidence type="ECO:0000256" key="3">
    <source>
        <dbReference type="ARBA" id="ARBA00022475"/>
    </source>
</evidence>
<keyword evidence="14" id="KW-1133">Transmembrane helix</keyword>
<keyword evidence="22" id="KW-1185">Reference proteome</keyword>
<comment type="catalytic activity">
    <reaction evidence="19">
        <text>L-seryl-[protein] + ATP = O-phospho-L-seryl-[protein] + ADP + H(+)</text>
        <dbReference type="Rhea" id="RHEA:17989"/>
        <dbReference type="Rhea" id="RHEA-COMP:9863"/>
        <dbReference type="Rhea" id="RHEA-COMP:11604"/>
        <dbReference type="ChEBI" id="CHEBI:15378"/>
        <dbReference type="ChEBI" id="CHEBI:29999"/>
        <dbReference type="ChEBI" id="CHEBI:30616"/>
        <dbReference type="ChEBI" id="CHEBI:83421"/>
        <dbReference type="ChEBI" id="CHEBI:456216"/>
        <dbReference type="EC" id="2.7.11.1"/>
    </reaction>
</comment>
<accession>A0A8S0R232</accession>
<keyword evidence="9" id="KW-0732">Signal</keyword>
<dbReference type="SMART" id="SM00220">
    <property type="entry name" value="S_TKc"/>
    <property type="match status" value="1"/>
</dbReference>
<dbReference type="PROSITE" id="PS50011">
    <property type="entry name" value="PROTEIN_KINASE_DOM"/>
    <property type="match status" value="1"/>
</dbReference>
<evidence type="ECO:0000256" key="6">
    <source>
        <dbReference type="ARBA" id="ARBA00022614"/>
    </source>
</evidence>
<dbReference type="GO" id="GO:0004674">
    <property type="term" value="F:protein serine/threonine kinase activity"/>
    <property type="evidence" value="ECO:0007669"/>
    <property type="project" value="UniProtKB-KW"/>
</dbReference>
<evidence type="ECO:0000256" key="1">
    <source>
        <dbReference type="ARBA" id="ARBA00004162"/>
    </source>
</evidence>
<dbReference type="Gene3D" id="1.10.510.10">
    <property type="entry name" value="Transferase(Phosphotransferase) domain 1"/>
    <property type="match status" value="1"/>
</dbReference>
<evidence type="ECO:0000256" key="14">
    <source>
        <dbReference type="ARBA" id="ARBA00022989"/>
    </source>
</evidence>
<comment type="subcellular location">
    <subcellularLocation>
        <location evidence="1">Cell membrane</location>
        <topology evidence="1">Single-pass membrane protein</topology>
    </subcellularLocation>
</comment>
<evidence type="ECO:0000256" key="8">
    <source>
        <dbReference type="ARBA" id="ARBA00022692"/>
    </source>
</evidence>
<dbReference type="Pfam" id="PF07714">
    <property type="entry name" value="PK_Tyr_Ser-Thr"/>
    <property type="match status" value="1"/>
</dbReference>
<dbReference type="FunFam" id="1.10.510.10:FF:000358">
    <property type="entry name" value="Putative leucine-rich repeat receptor-like serine/threonine-protein kinase"/>
    <property type="match status" value="1"/>
</dbReference>
<dbReference type="InterPro" id="IPR011009">
    <property type="entry name" value="Kinase-like_dom_sf"/>
</dbReference>
<dbReference type="PANTHER" id="PTHR48055">
    <property type="entry name" value="LEUCINE-RICH REPEAT RECEPTOR PROTEIN KINASE EMS1"/>
    <property type="match status" value="1"/>
</dbReference>
<evidence type="ECO:0000256" key="2">
    <source>
        <dbReference type="ARBA" id="ARBA00012513"/>
    </source>
</evidence>
<proteinExistence type="predicted"/>
<dbReference type="InterPro" id="IPR051564">
    <property type="entry name" value="LRR_receptor-like_kinase"/>
</dbReference>
<dbReference type="EMBL" id="CACTIH010002055">
    <property type="protein sequence ID" value="CAA2972522.1"/>
    <property type="molecule type" value="Genomic_DNA"/>
</dbReference>
<keyword evidence="11" id="KW-0547">Nucleotide-binding</keyword>
<dbReference type="InterPro" id="IPR001245">
    <property type="entry name" value="Ser-Thr/Tyr_kinase_cat_dom"/>
</dbReference>
<dbReference type="AlphaFoldDB" id="A0A8S0R232"/>
<dbReference type="EC" id="2.7.11.1" evidence="2"/>
<dbReference type="SUPFAM" id="SSF56112">
    <property type="entry name" value="Protein kinase-like (PK-like)"/>
    <property type="match status" value="1"/>
</dbReference>
<dbReference type="GO" id="GO:0005524">
    <property type="term" value="F:ATP binding"/>
    <property type="evidence" value="ECO:0007669"/>
    <property type="project" value="UniProtKB-KW"/>
</dbReference>
<dbReference type="GO" id="GO:0005886">
    <property type="term" value="C:plasma membrane"/>
    <property type="evidence" value="ECO:0007669"/>
    <property type="project" value="UniProtKB-SubCell"/>
</dbReference>
<evidence type="ECO:0000256" key="11">
    <source>
        <dbReference type="ARBA" id="ARBA00022741"/>
    </source>
</evidence>
<keyword evidence="5" id="KW-0597">Phosphoprotein</keyword>
<keyword evidence="13" id="KW-0067">ATP-binding</keyword>
<keyword evidence="16 21" id="KW-0675">Receptor</keyword>
<evidence type="ECO:0000256" key="18">
    <source>
        <dbReference type="ARBA" id="ARBA00047899"/>
    </source>
</evidence>
<dbReference type="Gramene" id="OE9A101072T1">
    <property type="protein sequence ID" value="OE9A101072C1"/>
    <property type="gene ID" value="OE9A101072"/>
</dbReference>
<evidence type="ECO:0000256" key="16">
    <source>
        <dbReference type="ARBA" id="ARBA00023170"/>
    </source>
</evidence>
<keyword evidence="15" id="KW-0472">Membrane</keyword>
<dbReference type="OrthoDB" id="1103805at2759"/>
<evidence type="ECO:0000256" key="10">
    <source>
        <dbReference type="ARBA" id="ARBA00022737"/>
    </source>
</evidence>
<evidence type="ECO:0000256" key="17">
    <source>
        <dbReference type="ARBA" id="ARBA00023180"/>
    </source>
</evidence>
<dbReference type="Proteomes" id="UP000594638">
    <property type="component" value="Unassembled WGS sequence"/>
</dbReference>
<keyword evidence="12" id="KW-0418">Kinase</keyword>
<evidence type="ECO:0000256" key="9">
    <source>
        <dbReference type="ARBA" id="ARBA00022729"/>
    </source>
</evidence>
<evidence type="ECO:0000256" key="19">
    <source>
        <dbReference type="ARBA" id="ARBA00048679"/>
    </source>
</evidence>
<evidence type="ECO:0000256" key="12">
    <source>
        <dbReference type="ARBA" id="ARBA00022777"/>
    </source>
</evidence>
<keyword evidence="6" id="KW-0433">Leucine-rich repeat</keyword>
<keyword evidence="7" id="KW-0808">Transferase</keyword>
<evidence type="ECO:0000256" key="15">
    <source>
        <dbReference type="ARBA" id="ARBA00023136"/>
    </source>
</evidence>
<keyword evidence="3" id="KW-1003">Cell membrane</keyword>
<reference evidence="21 22" key="1">
    <citation type="submission" date="2019-12" db="EMBL/GenBank/DDBJ databases">
        <authorList>
            <person name="Alioto T."/>
            <person name="Alioto T."/>
            <person name="Gomez Garrido J."/>
        </authorList>
    </citation>
    <scope>NUCLEOTIDE SEQUENCE [LARGE SCALE GENOMIC DNA]</scope>
</reference>
<evidence type="ECO:0000256" key="13">
    <source>
        <dbReference type="ARBA" id="ARBA00022840"/>
    </source>
</evidence>
<dbReference type="PANTHER" id="PTHR48055:SF55">
    <property type="entry name" value="PROTEIN KINASE DOMAIN-CONTAINING PROTEIN"/>
    <property type="match status" value="1"/>
</dbReference>
<comment type="catalytic activity">
    <reaction evidence="18">
        <text>L-threonyl-[protein] + ATP = O-phospho-L-threonyl-[protein] + ADP + H(+)</text>
        <dbReference type="Rhea" id="RHEA:46608"/>
        <dbReference type="Rhea" id="RHEA-COMP:11060"/>
        <dbReference type="Rhea" id="RHEA-COMP:11605"/>
        <dbReference type="ChEBI" id="CHEBI:15378"/>
        <dbReference type="ChEBI" id="CHEBI:30013"/>
        <dbReference type="ChEBI" id="CHEBI:30616"/>
        <dbReference type="ChEBI" id="CHEBI:61977"/>
        <dbReference type="ChEBI" id="CHEBI:456216"/>
        <dbReference type="EC" id="2.7.11.1"/>
    </reaction>
</comment>
<sequence>MANGSLEDWLHSKDSTLVEIKNLNLHQRLNIAIDIACAVAYLHVHCEIPIIHCDLKPSNVLLDDELVAHVGDFGLARFLSADTQSSSIHQTSSSLVRGTIGYTAPECGMRSELSTYGDMYSFGILLLEMFTGKRPTNEMFKDGFNLHNFVQDSLPDRVEEIADSVLFHSRQVDTIESMRSHESHAFMGNSKIEKCLISVFRVGVSCSVTSPRERMNISDAVNELHSIRDALLKTEIRRV</sequence>
<gene>
    <name evidence="21" type="ORF">OLEA9_A101072</name>
</gene>
<comment type="caution">
    <text evidence="21">The sequence shown here is derived from an EMBL/GenBank/DDBJ whole genome shotgun (WGS) entry which is preliminary data.</text>
</comment>
<dbReference type="InterPro" id="IPR008271">
    <property type="entry name" value="Ser/Thr_kinase_AS"/>
</dbReference>
<protein>
    <recommendedName>
        <fullName evidence="2">non-specific serine/threonine protein kinase</fullName>
        <ecNumber evidence="2">2.7.11.1</ecNumber>
    </recommendedName>
</protein>
<keyword evidence="4" id="KW-0723">Serine/threonine-protein kinase</keyword>
<name>A0A8S0R232_OLEEU</name>
<dbReference type="PROSITE" id="PS00108">
    <property type="entry name" value="PROTEIN_KINASE_ST"/>
    <property type="match status" value="1"/>
</dbReference>
<keyword evidence="17" id="KW-0325">Glycoprotein</keyword>
<dbReference type="InterPro" id="IPR000719">
    <property type="entry name" value="Prot_kinase_dom"/>
</dbReference>